<accession>A0A752TMK1</accession>
<dbReference type="GO" id="GO:0003677">
    <property type="term" value="F:DNA binding"/>
    <property type="evidence" value="ECO:0007669"/>
    <property type="project" value="UniProtKB-KW"/>
</dbReference>
<reference evidence="6" key="1">
    <citation type="journal article" date="2018" name="Genome Biol.">
        <title>SKESA: strategic k-mer extension for scrupulous assemblies.</title>
        <authorList>
            <person name="Souvorov A."/>
            <person name="Agarwala R."/>
            <person name="Lipman D.J."/>
        </authorList>
    </citation>
    <scope>NUCLEOTIDE SEQUENCE</scope>
    <source>
        <strain evidence="6">09-2954</strain>
    </source>
</reference>
<dbReference type="InterPro" id="IPR036388">
    <property type="entry name" value="WH-like_DNA-bd_sf"/>
</dbReference>
<comment type="similarity">
    <text evidence="1">Belongs to the LysR transcriptional regulatory family.</text>
</comment>
<dbReference type="InterPro" id="IPR000847">
    <property type="entry name" value="LysR_HTH_N"/>
</dbReference>
<dbReference type="GO" id="GO:0003700">
    <property type="term" value="F:DNA-binding transcription factor activity"/>
    <property type="evidence" value="ECO:0007669"/>
    <property type="project" value="InterPro"/>
</dbReference>
<evidence type="ECO:0000256" key="2">
    <source>
        <dbReference type="ARBA" id="ARBA00023015"/>
    </source>
</evidence>
<evidence type="ECO:0000256" key="1">
    <source>
        <dbReference type="ARBA" id="ARBA00009437"/>
    </source>
</evidence>
<feature type="non-terminal residue" evidence="6">
    <location>
        <position position="56"/>
    </location>
</feature>
<dbReference type="PANTHER" id="PTHR30118">
    <property type="entry name" value="HTH-TYPE TRANSCRIPTIONAL REGULATOR LEUO-RELATED"/>
    <property type="match status" value="1"/>
</dbReference>
<dbReference type="PANTHER" id="PTHR30118:SF6">
    <property type="entry name" value="HTH-TYPE TRANSCRIPTIONAL REGULATOR LEUO"/>
    <property type="match status" value="1"/>
</dbReference>
<proteinExistence type="inferred from homology"/>
<evidence type="ECO:0000313" key="6">
    <source>
        <dbReference type="EMBL" id="HAF7797920.1"/>
    </source>
</evidence>
<reference evidence="6" key="2">
    <citation type="submission" date="2018-07" db="EMBL/GenBank/DDBJ databases">
        <authorList>
            <consortium name="NCBI Pathogen Detection Project"/>
        </authorList>
    </citation>
    <scope>NUCLEOTIDE SEQUENCE</scope>
    <source>
        <strain evidence="6">09-2954</strain>
    </source>
</reference>
<sequence>MRPIKNAKKIDYNLIKVFDTVITEGNATRAARKLDVTPAAISQALLRLQNLYGEEL</sequence>
<keyword evidence="4" id="KW-0804">Transcription</keyword>
<organism evidence="6">
    <name type="scientific">Salmonella enterica subsp. enterica serovar Saintpaul</name>
    <dbReference type="NCBI Taxonomy" id="90105"/>
    <lineage>
        <taxon>Bacteria</taxon>
        <taxon>Pseudomonadati</taxon>
        <taxon>Pseudomonadota</taxon>
        <taxon>Gammaproteobacteria</taxon>
        <taxon>Enterobacterales</taxon>
        <taxon>Enterobacteriaceae</taxon>
        <taxon>Salmonella</taxon>
    </lineage>
</organism>
<dbReference type="Gene3D" id="1.10.10.10">
    <property type="entry name" value="Winged helix-like DNA-binding domain superfamily/Winged helix DNA-binding domain"/>
    <property type="match status" value="1"/>
</dbReference>
<keyword evidence="3" id="KW-0238">DNA-binding</keyword>
<dbReference type="InterPro" id="IPR036390">
    <property type="entry name" value="WH_DNA-bd_sf"/>
</dbReference>
<dbReference type="Pfam" id="PF00126">
    <property type="entry name" value="HTH_1"/>
    <property type="match status" value="1"/>
</dbReference>
<keyword evidence="2" id="KW-0805">Transcription regulation</keyword>
<dbReference type="SUPFAM" id="SSF46785">
    <property type="entry name" value="Winged helix' DNA-binding domain"/>
    <property type="match status" value="1"/>
</dbReference>
<evidence type="ECO:0000259" key="5">
    <source>
        <dbReference type="PROSITE" id="PS50931"/>
    </source>
</evidence>
<dbReference type="EMBL" id="DAAWGN010000044">
    <property type="protein sequence ID" value="HAF7797920.1"/>
    <property type="molecule type" value="Genomic_DNA"/>
</dbReference>
<dbReference type="PROSITE" id="PS50931">
    <property type="entry name" value="HTH_LYSR"/>
    <property type="match status" value="1"/>
</dbReference>
<comment type="caution">
    <text evidence="6">The sequence shown here is derived from an EMBL/GenBank/DDBJ whole genome shotgun (WGS) entry which is preliminary data.</text>
</comment>
<protein>
    <submittedName>
        <fullName evidence="6">LysR family transcriptional regulator</fullName>
    </submittedName>
</protein>
<gene>
    <name evidence="6" type="ORF">G9331_004033</name>
</gene>
<dbReference type="InterPro" id="IPR050389">
    <property type="entry name" value="LysR-type_TF"/>
</dbReference>
<feature type="domain" description="HTH lysR-type" evidence="5">
    <location>
        <begin position="10"/>
        <end position="56"/>
    </location>
</feature>
<evidence type="ECO:0000256" key="3">
    <source>
        <dbReference type="ARBA" id="ARBA00023125"/>
    </source>
</evidence>
<name>A0A752TMK1_SALET</name>
<evidence type="ECO:0000256" key="4">
    <source>
        <dbReference type="ARBA" id="ARBA00023163"/>
    </source>
</evidence>
<dbReference type="AlphaFoldDB" id="A0A752TMK1"/>